<dbReference type="Gene3D" id="3.30.565.10">
    <property type="entry name" value="Histidine kinase-like ATPase, C-terminal domain"/>
    <property type="match status" value="1"/>
</dbReference>
<feature type="transmembrane region" description="Helical" evidence="14">
    <location>
        <begin position="125"/>
        <end position="150"/>
    </location>
</feature>
<feature type="domain" description="Histidine kinase" evidence="15">
    <location>
        <begin position="218"/>
        <end position="431"/>
    </location>
</feature>
<keyword evidence="13 14" id="KW-0472">Membrane</keyword>
<dbReference type="PANTHER" id="PTHR45528:SF1">
    <property type="entry name" value="SENSOR HISTIDINE KINASE CPXA"/>
    <property type="match status" value="1"/>
</dbReference>
<evidence type="ECO:0000256" key="5">
    <source>
        <dbReference type="ARBA" id="ARBA00022553"/>
    </source>
</evidence>
<dbReference type="SMART" id="SM00388">
    <property type="entry name" value="HisKA"/>
    <property type="match status" value="1"/>
</dbReference>
<dbReference type="FunFam" id="1.10.287.130:FF:000001">
    <property type="entry name" value="Two-component sensor histidine kinase"/>
    <property type="match status" value="1"/>
</dbReference>
<evidence type="ECO:0000256" key="11">
    <source>
        <dbReference type="ARBA" id="ARBA00022989"/>
    </source>
</evidence>
<dbReference type="GO" id="GO:0000155">
    <property type="term" value="F:phosphorelay sensor kinase activity"/>
    <property type="evidence" value="ECO:0007669"/>
    <property type="project" value="InterPro"/>
</dbReference>
<dbReference type="AlphaFoldDB" id="A0A1I5IBY1"/>
<evidence type="ECO:0000256" key="7">
    <source>
        <dbReference type="ARBA" id="ARBA00022692"/>
    </source>
</evidence>
<feature type="transmembrane region" description="Helical" evidence="14">
    <location>
        <begin position="42"/>
        <end position="63"/>
    </location>
</feature>
<evidence type="ECO:0000256" key="4">
    <source>
        <dbReference type="ARBA" id="ARBA00022475"/>
    </source>
</evidence>
<keyword evidence="5" id="KW-0597">Phosphoprotein</keyword>
<dbReference type="GO" id="GO:0005886">
    <property type="term" value="C:plasma membrane"/>
    <property type="evidence" value="ECO:0007669"/>
    <property type="project" value="UniProtKB-SubCell"/>
</dbReference>
<evidence type="ECO:0000256" key="1">
    <source>
        <dbReference type="ARBA" id="ARBA00000085"/>
    </source>
</evidence>
<dbReference type="InterPro" id="IPR036097">
    <property type="entry name" value="HisK_dim/P_sf"/>
</dbReference>
<reference evidence="16 17" key="1">
    <citation type="submission" date="2016-10" db="EMBL/GenBank/DDBJ databases">
        <authorList>
            <person name="de Groot N.N."/>
        </authorList>
    </citation>
    <scope>NUCLEOTIDE SEQUENCE [LARGE SCALE GENOMIC DNA]</scope>
    <source>
        <strain evidence="16 17">DSM 1283</strain>
    </source>
</reference>
<name>A0A1I5IBY1_9FIRM</name>
<dbReference type="SUPFAM" id="SSF47384">
    <property type="entry name" value="Homodimeric domain of signal transducing histidine kinase"/>
    <property type="match status" value="1"/>
</dbReference>
<evidence type="ECO:0000256" key="6">
    <source>
        <dbReference type="ARBA" id="ARBA00022679"/>
    </source>
</evidence>
<keyword evidence="12" id="KW-0902">Two-component regulatory system</keyword>
<keyword evidence="10" id="KW-0067">ATP-binding</keyword>
<keyword evidence="11 14" id="KW-1133">Transmembrane helix</keyword>
<dbReference type="InterPro" id="IPR003594">
    <property type="entry name" value="HATPase_dom"/>
</dbReference>
<dbReference type="PROSITE" id="PS50109">
    <property type="entry name" value="HIS_KIN"/>
    <property type="match status" value="1"/>
</dbReference>
<evidence type="ECO:0000256" key="8">
    <source>
        <dbReference type="ARBA" id="ARBA00022741"/>
    </source>
</evidence>
<dbReference type="EMBL" id="FOWD01000042">
    <property type="protein sequence ID" value="SFO58002.1"/>
    <property type="molecule type" value="Genomic_DNA"/>
</dbReference>
<keyword evidence="6" id="KW-0808">Transferase</keyword>
<evidence type="ECO:0000313" key="16">
    <source>
        <dbReference type="EMBL" id="SFO58002.1"/>
    </source>
</evidence>
<comment type="subcellular location">
    <subcellularLocation>
        <location evidence="2">Cell membrane</location>
        <topology evidence="2">Multi-pass membrane protein</topology>
    </subcellularLocation>
</comment>
<evidence type="ECO:0000256" key="3">
    <source>
        <dbReference type="ARBA" id="ARBA00012438"/>
    </source>
</evidence>
<feature type="transmembrane region" description="Helical" evidence="14">
    <location>
        <begin position="12"/>
        <end position="30"/>
    </location>
</feature>
<dbReference type="SMART" id="SM00387">
    <property type="entry name" value="HATPase_c"/>
    <property type="match status" value="1"/>
</dbReference>
<dbReference type="GO" id="GO:0005524">
    <property type="term" value="F:ATP binding"/>
    <property type="evidence" value="ECO:0007669"/>
    <property type="project" value="UniProtKB-KW"/>
</dbReference>
<evidence type="ECO:0000256" key="2">
    <source>
        <dbReference type="ARBA" id="ARBA00004651"/>
    </source>
</evidence>
<evidence type="ECO:0000256" key="14">
    <source>
        <dbReference type="SAM" id="Phobius"/>
    </source>
</evidence>
<keyword evidence="8" id="KW-0547">Nucleotide-binding</keyword>
<protein>
    <recommendedName>
        <fullName evidence="3">histidine kinase</fullName>
        <ecNumber evidence="3">2.7.13.3</ecNumber>
    </recommendedName>
</protein>
<dbReference type="STRING" id="1527.SAMN04489757_14229"/>
<organism evidence="16 17">
    <name type="scientific">Anaerocolumna aminovalerica</name>
    <dbReference type="NCBI Taxonomy" id="1527"/>
    <lineage>
        <taxon>Bacteria</taxon>
        <taxon>Bacillati</taxon>
        <taxon>Bacillota</taxon>
        <taxon>Clostridia</taxon>
        <taxon>Lachnospirales</taxon>
        <taxon>Lachnospiraceae</taxon>
        <taxon>Anaerocolumna</taxon>
    </lineage>
</organism>
<accession>A0A1I5IBY1</accession>
<dbReference type="InterPro" id="IPR036890">
    <property type="entry name" value="HATPase_C_sf"/>
</dbReference>
<keyword evidence="17" id="KW-1185">Reference proteome</keyword>
<proteinExistence type="predicted"/>
<dbReference type="Gene3D" id="1.10.287.130">
    <property type="match status" value="1"/>
</dbReference>
<dbReference type="InterPro" id="IPR008358">
    <property type="entry name" value="Sig_transdc_His_kin/Pase_MprB"/>
</dbReference>
<keyword evidence="4" id="KW-1003">Cell membrane</keyword>
<dbReference type="Proteomes" id="UP000198806">
    <property type="component" value="Unassembled WGS sequence"/>
</dbReference>
<evidence type="ECO:0000256" key="10">
    <source>
        <dbReference type="ARBA" id="ARBA00022840"/>
    </source>
</evidence>
<evidence type="ECO:0000256" key="12">
    <source>
        <dbReference type="ARBA" id="ARBA00023012"/>
    </source>
</evidence>
<dbReference type="RefSeq" id="WP_091688342.1">
    <property type="nucleotide sequence ID" value="NZ_JAHLON010000076.1"/>
</dbReference>
<dbReference type="Pfam" id="PF00512">
    <property type="entry name" value="HisKA"/>
    <property type="match status" value="1"/>
</dbReference>
<dbReference type="Pfam" id="PF02518">
    <property type="entry name" value="HATPase_c"/>
    <property type="match status" value="1"/>
</dbReference>
<comment type="catalytic activity">
    <reaction evidence="1">
        <text>ATP + protein L-histidine = ADP + protein N-phospho-L-histidine.</text>
        <dbReference type="EC" id="2.7.13.3"/>
    </reaction>
</comment>
<dbReference type="EC" id="2.7.13.3" evidence="3"/>
<dbReference type="PANTHER" id="PTHR45528">
    <property type="entry name" value="SENSOR HISTIDINE KINASE CPXA"/>
    <property type="match status" value="1"/>
</dbReference>
<dbReference type="SUPFAM" id="SSF55874">
    <property type="entry name" value="ATPase domain of HSP90 chaperone/DNA topoisomerase II/histidine kinase"/>
    <property type="match status" value="1"/>
</dbReference>
<keyword evidence="7 14" id="KW-0812">Transmembrane</keyword>
<evidence type="ECO:0000256" key="13">
    <source>
        <dbReference type="ARBA" id="ARBA00023136"/>
    </source>
</evidence>
<evidence type="ECO:0000259" key="15">
    <source>
        <dbReference type="PROSITE" id="PS50109"/>
    </source>
</evidence>
<dbReference type="InterPro" id="IPR003661">
    <property type="entry name" value="HisK_dim/P_dom"/>
</dbReference>
<evidence type="ECO:0000256" key="9">
    <source>
        <dbReference type="ARBA" id="ARBA00022777"/>
    </source>
</evidence>
<evidence type="ECO:0000313" key="17">
    <source>
        <dbReference type="Proteomes" id="UP000198806"/>
    </source>
</evidence>
<feature type="transmembrane region" description="Helical" evidence="14">
    <location>
        <begin position="84"/>
        <end position="105"/>
    </location>
</feature>
<dbReference type="InterPro" id="IPR005467">
    <property type="entry name" value="His_kinase_dom"/>
</dbReference>
<dbReference type="CDD" id="cd00082">
    <property type="entry name" value="HisKA"/>
    <property type="match status" value="1"/>
</dbReference>
<dbReference type="InterPro" id="IPR050398">
    <property type="entry name" value="HssS/ArlS-like"/>
</dbReference>
<gene>
    <name evidence="16" type="ORF">SAMN04489757_14229</name>
</gene>
<dbReference type="PRINTS" id="PR01780">
    <property type="entry name" value="LANTIREGPROT"/>
</dbReference>
<keyword evidence="9 16" id="KW-0418">Kinase</keyword>
<sequence>MDIKLKKSKIETTVFVICGIIFFIALTTLIQKAVYYRYNSGAFVLMFISLIGIFIIGVNKIFIKWNAQQPNKTLENDEILKKRICKLHIPLIPYYLLSLLILNLCKRSGGYTFAQDLITYDHLTYILWFIYLVIPVCYEIIVCYHIIIYYSPEKRQIKKLEMMLELIADGNWHISNPFSEKESFFNYGEILVNLGSITSQAMEDQLRDEKMKIELITNVSHDLKTPLTSMIGYIDLIKKEELSEVMKDYVTGIADKAEKLNEMIQSLFDLAKTASGNMDLHMETINMNRLVIQIIADMDHIIKSNDKIIKLSLTEDATDFIADSASMYRVCQNLIENAIKYSLSGSRIIIATFVHASHINLTIKNVANYEMNFLESEIVDRFTRADKARTTSGNGLGLAIAKTYTEACSGHFSVKIDDDVFIAKVEFEICKTNCS</sequence>